<dbReference type="Pfam" id="PF19252">
    <property type="entry name" value="HIND"/>
    <property type="match status" value="1"/>
</dbReference>
<keyword evidence="3" id="KW-0507">mRNA processing</keyword>
<dbReference type="AlphaFoldDB" id="A0A5M6C2S4"/>
<reference evidence="7" key="1">
    <citation type="submission" date="2017-08" db="EMBL/GenBank/DDBJ databases">
        <authorList>
            <person name="Cuomo C."/>
            <person name="Billmyre B."/>
            <person name="Heitman J."/>
        </authorList>
    </citation>
    <scope>NUCLEOTIDE SEQUENCE</scope>
    <source>
        <strain evidence="7">CBS 12478</strain>
    </source>
</reference>
<evidence type="ECO:0000256" key="3">
    <source>
        <dbReference type="ARBA" id="ARBA00022664"/>
    </source>
</evidence>
<sequence>MSSMNQDSLTLEETNKVRISLGLTPIGAAPAEGEDVPVDKDAEAEANFAQRKEDMRKAKEEKDIKERIEKARNRSALNAKLKGSTLGDNNADDSLDAKSWIKKQKKREKQRAKEMAEARARDMEEQDKAVYDENDLTGLKVAHDADDFEEGQDVILTLKDSRVLEGDEDELQNVNLVDDAAVKAAKERKRKAAAQYTGYDDEEFDENRIGQRAEVLSKYDDEFASGKVKSEGFRLGAPVEKKMKITDEDTEMIGAAPATKVKLNIDYTKEFDVSDYAKEGEAGFKKPKKKKAKRSARRAEVDDEEINGMEVDQKPTFSRRQVGDGPDNLVDDDDLQAALSRARRENAKKKPRAKPEDIAAQLAQQRQEEETAPQEANDDDDGRITFDETSEFVRNVTLESLAAPVKRERAATPPTQQEQAVVVKIERPEDGEVDEDEEMESEDEDEALAEIAAREGMSLAEYRLKIDSQLNEIETIKQENAEIGTEAEPVVGNGMAGILSLLRHQGAIKIRTAEDEERERVQKQKDLWLADHRRRMAQREMERIAARGGNKDQAQREWENRMREQQEAKDALESYRNYKPDVNIVYHDEFGREMTPKEAWKSLSHKFHGKTSGRMKTEKRLKKIAEERKQYTMNATDTPTGMTDAFSRRQHKTGEAHMVLSVGNKGSVQMSNKKR</sequence>
<feature type="region of interest" description="Disordered" evidence="6">
    <location>
        <begin position="545"/>
        <end position="572"/>
    </location>
</feature>
<evidence type="ECO:0000313" key="8">
    <source>
        <dbReference type="Proteomes" id="UP000322225"/>
    </source>
</evidence>
<feature type="compositionally biased region" description="Acidic residues" evidence="6">
    <location>
        <begin position="431"/>
        <end position="445"/>
    </location>
</feature>
<proteinExistence type="inferred from homology"/>
<comment type="subcellular location">
    <subcellularLocation>
        <location evidence="1">Nucleus</location>
    </subcellularLocation>
</comment>
<protein>
    <submittedName>
        <fullName evidence="7">Uncharacterized protein</fullName>
    </submittedName>
</protein>
<dbReference type="Proteomes" id="UP000322225">
    <property type="component" value="Chromosome 7"/>
</dbReference>
<dbReference type="PANTHER" id="PTHR14152:SF5">
    <property type="entry name" value="U4_U6.U5 TRI-SNRNP-ASSOCIATED PROTEIN 1"/>
    <property type="match status" value="1"/>
</dbReference>
<keyword evidence="5" id="KW-0539">Nucleus</keyword>
<keyword evidence="8" id="KW-1185">Reference proteome</keyword>
<reference evidence="7" key="2">
    <citation type="submission" date="2024-01" db="EMBL/GenBank/DDBJ databases">
        <title>Comparative genomics of Cryptococcus and Kwoniella reveals pathogenesis evolution and contrasting modes of karyotype evolution via chromosome fusion or intercentromeric recombination.</title>
        <authorList>
            <person name="Coelho M.A."/>
            <person name="David-Palma M."/>
            <person name="Shea T."/>
            <person name="Bowers K."/>
            <person name="McGinley-Smith S."/>
            <person name="Mohammad A.W."/>
            <person name="Gnirke A."/>
            <person name="Yurkov A.M."/>
            <person name="Nowrousian M."/>
            <person name="Sun S."/>
            <person name="Cuomo C.A."/>
            <person name="Heitman J."/>
        </authorList>
    </citation>
    <scope>NUCLEOTIDE SEQUENCE</scope>
    <source>
        <strain evidence="7">CBS 12478</strain>
    </source>
</reference>
<dbReference type="InterPro" id="IPR045347">
    <property type="entry name" value="HIND"/>
</dbReference>
<evidence type="ECO:0000256" key="1">
    <source>
        <dbReference type="ARBA" id="ARBA00004123"/>
    </source>
</evidence>
<name>A0A5M6C2S4_9TREE</name>
<comment type="similarity">
    <text evidence="2">Belongs to the SNU66/SART1 family.</text>
</comment>
<dbReference type="KEGG" id="ksn:43589376"/>
<keyword evidence="4" id="KW-0508">mRNA splicing</keyword>
<dbReference type="OrthoDB" id="5583at2759"/>
<feature type="compositionally biased region" description="Basic residues" evidence="6">
    <location>
        <begin position="100"/>
        <end position="110"/>
    </location>
</feature>
<feature type="compositionally biased region" description="Acidic residues" evidence="6">
    <location>
        <begin position="370"/>
        <end position="381"/>
    </location>
</feature>
<evidence type="ECO:0000256" key="4">
    <source>
        <dbReference type="ARBA" id="ARBA00023187"/>
    </source>
</evidence>
<feature type="compositionally biased region" description="Basic and acidic residues" evidence="6">
    <location>
        <begin position="50"/>
        <end position="72"/>
    </location>
</feature>
<feature type="compositionally biased region" description="Basic and acidic residues" evidence="6">
    <location>
        <begin position="111"/>
        <end position="129"/>
    </location>
</feature>
<dbReference type="EMBL" id="CP144057">
    <property type="protein sequence ID" value="WWD19575.1"/>
    <property type="molecule type" value="Genomic_DNA"/>
</dbReference>
<dbReference type="GO" id="GO:0045292">
    <property type="term" value="P:mRNA cis splicing, via spliceosome"/>
    <property type="evidence" value="ECO:0007669"/>
    <property type="project" value="TreeGrafter"/>
</dbReference>
<dbReference type="RefSeq" id="XP_031860467.1">
    <property type="nucleotide sequence ID" value="XM_032005233.1"/>
</dbReference>
<feature type="region of interest" description="Disordered" evidence="6">
    <location>
        <begin position="47"/>
        <end position="129"/>
    </location>
</feature>
<feature type="region of interest" description="Disordered" evidence="6">
    <location>
        <begin position="405"/>
        <end position="445"/>
    </location>
</feature>
<feature type="compositionally biased region" description="Basic residues" evidence="6">
    <location>
        <begin position="285"/>
        <end position="296"/>
    </location>
</feature>
<evidence type="ECO:0000313" key="7">
    <source>
        <dbReference type="EMBL" id="WWD19575.1"/>
    </source>
</evidence>
<dbReference type="PANTHER" id="PTHR14152">
    <property type="entry name" value="SQUAMOUS CELL CARCINOMA ANTIGEN RECOGNISED BY CYTOTOXIC T LYMPHOCYTES"/>
    <property type="match status" value="1"/>
</dbReference>
<organism evidence="7 8">
    <name type="scientific">Kwoniella shandongensis</name>
    <dbReference type="NCBI Taxonomy" id="1734106"/>
    <lineage>
        <taxon>Eukaryota</taxon>
        <taxon>Fungi</taxon>
        <taxon>Dikarya</taxon>
        <taxon>Basidiomycota</taxon>
        <taxon>Agaricomycotina</taxon>
        <taxon>Tremellomycetes</taxon>
        <taxon>Tremellales</taxon>
        <taxon>Cryptococcaceae</taxon>
        <taxon>Kwoniella</taxon>
    </lineage>
</organism>
<accession>A0A5M6C2S4</accession>
<dbReference type="InterPro" id="IPR005011">
    <property type="entry name" value="SNU66/SART1"/>
</dbReference>
<evidence type="ECO:0000256" key="2">
    <source>
        <dbReference type="ARBA" id="ARBA00006076"/>
    </source>
</evidence>
<dbReference type="Pfam" id="PF03343">
    <property type="entry name" value="SART-1"/>
    <property type="match status" value="1"/>
</dbReference>
<dbReference type="GO" id="GO:0000481">
    <property type="term" value="P:maturation of 5S rRNA"/>
    <property type="evidence" value="ECO:0007669"/>
    <property type="project" value="TreeGrafter"/>
</dbReference>
<dbReference type="GO" id="GO:0046540">
    <property type="term" value="C:U4/U6 x U5 tri-snRNP complex"/>
    <property type="evidence" value="ECO:0007669"/>
    <property type="project" value="InterPro"/>
</dbReference>
<evidence type="ECO:0000256" key="5">
    <source>
        <dbReference type="ARBA" id="ARBA00023242"/>
    </source>
</evidence>
<evidence type="ECO:0000256" key="6">
    <source>
        <dbReference type="SAM" id="MobiDB-lite"/>
    </source>
</evidence>
<feature type="region of interest" description="Disordered" evidence="6">
    <location>
        <begin position="276"/>
        <end position="391"/>
    </location>
</feature>
<dbReference type="GeneID" id="43589376"/>
<gene>
    <name evidence="7" type="ORF">CI109_104036</name>
</gene>